<dbReference type="SUPFAM" id="SSF52833">
    <property type="entry name" value="Thioredoxin-like"/>
    <property type="match status" value="1"/>
</dbReference>
<name>A0A382UM15_9ZZZZ</name>
<sequence>MNRQQYLETKFDGKENAKKTYNLIYKTGLLNNIRFQFEKIKITPNSFASHKLLSLAHNFNKQTEVLETLFYSYFIEGVDIGDFDQLVIIAKQHNIYNDSTLKYLQSNQDRRSLLAEETQARKLGIKGVPCFIINKEHVLFG</sequence>
<dbReference type="PANTHER" id="PTHR13887:SF41">
    <property type="entry name" value="THIOREDOXIN SUPERFAMILY PROTEIN"/>
    <property type="match status" value="1"/>
</dbReference>
<feature type="domain" description="DSBA-like thioredoxin" evidence="1">
    <location>
        <begin position="24"/>
        <end position="141"/>
    </location>
</feature>
<organism evidence="2">
    <name type="scientific">marine metagenome</name>
    <dbReference type="NCBI Taxonomy" id="408172"/>
    <lineage>
        <taxon>unclassified sequences</taxon>
        <taxon>metagenomes</taxon>
        <taxon>ecological metagenomes</taxon>
    </lineage>
</organism>
<dbReference type="Pfam" id="PF01323">
    <property type="entry name" value="DSBA"/>
    <property type="match status" value="1"/>
</dbReference>
<dbReference type="PANTHER" id="PTHR13887">
    <property type="entry name" value="GLUTATHIONE S-TRANSFERASE KAPPA"/>
    <property type="match status" value="1"/>
</dbReference>
<dbReference type="EMBL" id="UINC01145274">
    <property type="protein sequence ID" value="SVD35303.1"/>
    <property type="molecule type" value="Genomic_DNA"/>
</dbReference>
<dbReference type="GO" id="GO:0016491">
    <property type="term" value="F:oxidoreductase activity"/>
    <property type="evidence" value="ECO:0007669"/>
    <property type="project" value="InterPro"/>
</dbReference>
<dbReference type="InterPro" id="IPR036249">
    <property type="entry name" value="Thioredoxin-like_sf"/>
</dbReference>
<accession>A0A382UM15</accession>
<feature type="non-terminal residue" evidence="2">
    <location>
        <position position="141"/>
    </location>
</feature>
<gene>
    <name evidence="2" type="ORF">METZ01_LOCUS388157</name>
</gene>
<reference evidence="2" key="1">
    <citation type="submission" date="2018-05" db="EMBL/GenBank/DDBJ databases">
        <authorList>
            <person name="Lanie J.A."/>
            <person name="Ng W.-L."/>
            <person name="Kazmierczak K.M."/>
            <person name="Andrzejewski T.M."/>
            <person name="Davidsen T.M."/>
            <person name="Wayne K.J."/>
            <person name="Tettelin H."/>
            <person name="Glass J.I."/>
            <person name="Rusch D."/>
            <person name="Podicherti R."/>
            <person name="Tsui H.-C.T."/>
            <person name="Winkler M.E."/>
        </authorList>
    </citation>
    <scope>NUCLEOTIDE SEQUENCE</scope>
</reference>
<evidence type="ECO:0000313" key="2">
    <source>
        <dbReference type="EMBL" id="SVD35303.1"/>
    </source>
</evidence>
<dbReference type="InterPro" id="IPR001853">
    <property type="entry name" value="DSBA-like_thioredoxin_dom"/>
</dbReference>
<dbReference type="AlphaFoldDB" id="A0A382UM15"/>
<protein>
    <recommendedName>
        <fullName evidence="1">DSBA-like thioredoxin domain-containing protein</fullName>
    </recommendedName>
</protein>
<evidence type="ECO:0000259" key="1">
    <source>
        <dbReference type="Pfam" id="PF01323"/>
    </source>
</evidence>
<proteinExistence type="predicted"/>
<dbReference type="Gene3D" id="3.40.30.10">
    <property type="entry name" value="Glutaredoxin"/>
    <property type="match status" value="1"/>
</dbReference>